<feature type="region of interest" description="Disordered" evidence="7">
    <location>
        <begin position="41"/>
        <end position="60"/>
    </location>
</feature>
<reference evidence="9 10" key="1">
    <citation type="submission" date="2024-04" db="EMBL/GenBank/DDBJ databases">
        <authorList>
            <person name="Rising A."/>
            <person name="Reimegard J."/>
            <person name="Sonavane S."/>
            <person name="Akerstrom W."/>
            <person name="Nylinder S."/>
            <person name="Hedman E."/>
            <person name="Kallberg Y."/>
        </authorList>
    </citation>
    <scope>NUCLEOTIDE SEQUENCE [LARGE SCALE GENOMIC DNA]</scope>
</reference>
<dbReference type="Gene3D" id="1.10.1410.10">
    <property type="match status" value="2"/>
</dbReference>
<evidence type="ECO:0000313" key="9">
    <source>
        <dbReference type="EMBL" id="CAL1277674.1"/>
    </source>
</evidence>
<evidence type="ECO:0000256" key="1">
    <source>
        <dbReference type="ARBA" id="ARBA00001936"/>
    </source>
</evidence>
<dbReference type="SUPFAM" id="SSF81301">
    <property type="entry name" value="Nucleotidyltransferase"/>
    <property type="match status" value="1"/>
</dbReference>
<dbReference type="Pfam" id="PF22600">
    <property type="entry name" value="MTPAP-like_central"/>
    <property type="match status" value="1"/>
</dbReference>
<keyword evidence="5" id="KW-0460">Magnesium</keyword>
<keyword evidence="6" id="KW-0863">Zinc-finger</keyword>
<evidence type="ECO:0000256" key="2">
    <source>
        <dbReference type="ARBA" id="ARBA00001946"/>
    </source>
</evidence>
<keyword evidence="10" id="KW-1185">Reference proteome</keyword>
<evidence type="ECO:0000256" key="5">
    <source>
        <dbReference type="ARBA" id="ARBA00022842"/>
    </source>
</evidence>
<dbReference type="Pfam" id="PF03828">
    <property type="entry name" value="PAP_assoc"/>
    <property type="match status" value="2"/>
</dbReference>
<dbReference type="Gene3D" id="3.30.460.10">
    <property type="entry name" value="Beta Polymerase, domain 2"/>
    <property type="match status" value="1"/>
</dbReference>
<evidence type="ECO:0000256" key="4">
    <source>
        <dbReference type="ARBA" id="ARBA00022723"/>
    </source>
</evidence>
<dbReference type="InterPro" id="IPR054708">
    <property type="entry name" value="MTPAP-like_central"/>
</dbReference>
<dbReference type="GO" id="GO:0031123">
    <property type="term" value="P:RNA 3'-end processing"/>
    <property type="evidence" value="ECO:0007669"/>
    <property type="project" value="TreeGrafter"/>
</dbReference>
<keyword evidence="4" id="KW-0479">Metal-binding</keyword>
<evidence type="ECO:0000256" key="6">
    <source>
        <dbReference type="PROSITE-ProRule" id="PRU00047"/>
    </source>
</evidence>
<accession>A0AAV2A0Y2</accession>
<feature type="region of interest" description="Disordered" evidence="7">
    <location>
        <begin position="1177"/>
        <end position="1202"/>
    </location>
</feature>
<comment type="cofactor">
    <cofactor evidence="2">
        <name>Mg(2+)</name>
        <dbReference type="ChEBI" id="CHEBI:18420"/>
    </cofactor>
</comment>
<sequence length="1202" mass="136266">MGSTNQDFDNDASERINVTQTKPRPRIAPNFINTVRTLVRKNGSGGSTITPYSPEDIRSTPDIVEKQQLEKPPPKKKKEQQFFQFRKGSYNERLQLACSNPPNQAHVTSNSCNSKLETCNLRKKYERNNVSAKNYPKSCSYSENSDSKIAELANSQDSFSERHSVYLNNNTVKLSHNNEQINWDSHENSDSKVAELPANHGNFSNSHSVHSNYITIKINPNTEVPSLTITKKVTNVECESLTVIKEINNVEHLPSTVTNKISKNDGDSVSDVPELFSDFSSPGLNGDVSSVNYFTQSLSDAKKIGENDVLEIVSDSSASGYTQFSFLSTDNCDLNFIPPPIPASIVACETSEVFDAEPNSTSLSTNLNLNKDKFQLLGDNLSANQSILPNELDLQVCEVTSTVAGEEAQVLEKKTTISSDEDGVHGSQSTLSSDDDQVVDSEQIDKISQFLEELEFKRSMPKNIAENILNDLKSVLKYYFNGNSVKLYGSYWYNAAITTSNINFALVTDPPVKNSFLLQMQKTLGKEMKDYKVFPFEEETNPKKSKICFIDKENGISCEVIFLGNTVSQYLRLSNMLKAVCDGKPKIKKLVIAIKLWAEACEINETECGKLHSVGFILLVLHYLQQLDKPLLPLLDVSSKNWGLNELPVKNDSSVGELWLGLLKYYGYKFNWNEHVVTVTHKAPVTKTSKLWDVSWIAIEDPFSEKNIAESVVQSDTAEFITSCFKRSYQYFISAAYDSGSLSSASDDNDSQNICRGSTFKMSDCISRPPPIFCSDDDSDSENCYIPQRSAVERSFKFSKISEISLKCVDQVLQEAFDGYILPNNQVKGREAFVDDLEKYIMKIYPGAKLNLFGSTVNGFAFKRSDLDICMTFNGNCKKNNAEKNIKKVLRNLVYHLRRRDDLKNVFALYKAQIPIIKFNFTLQNWNCDLSFYNVLAVHNSKLLCKYSMMDERCRILGCALKLLTKKTCIADCSSKTLSSYSYILMVIHFLQQVNPPVLPVMPIHDKQVFEKEIDEKELERKGVLHDRNYWFYEDVDQLKKRYLGDERNTSTVGELWLELLEYYLKFDYERAVSITEKDPVPSESLQRYARLINIEDPFLSKRNLGCIVSEGKAGETRKILHRARMLFGNDCSREKMKNLQEHYFSPSNLTGRIMKDIECFACGGFGHETQNCPKADPFKNRKPWIPSRNKIQKSNHLNTRK</sequence>
<evidence type="ECO:0000259" key="8">
    <source>
        <dbReference type="PROSITE" id="PS50158"/>
    </source>
</evidence>
<evidence type="ECO:0000256" key="7">
    <source>
        <dbReference type="SAM" id="MobiDB-lite"/>
    </source>
</evidence>
<evidence type="ECO:0000256" key="3">
    <source>
        <dbReference type="ARBA" id="ARBA00022679"/>
    </source>
</evidence>
<dbReference type="SUPFAM" id="SSF81631">
    <property type="entry name" value="PAP/OAS1 substrate-binding domain"/>
    <property type="match status" value="2"/>
</dbReference>
<dbReference type="InterPro" id="IPR002058">
    <property type="entry name" value="PAP_assoc"/>
</dbReference>
<dbReference type="GO" id="GO:0008270">
    <property type="term" value="F:zinc ion binding"/>
    <property type="evidence" value="ECO:0007669"/>
    <property type="project" value="UniProtKB-KW"/>
</dbReference>
<dbReference type="SUPFAM" id="SSF57756">
    <property type="entry name" value="Retrovirus zinc finger-like domains"/>
    <property type="match status" value="1"/>
</dbReference>
<dbReference type="GO" id="GO:0003676">
    <property type="term" value="F:nucleic acid binding"/>
    <property type="evidence" value="ECO:0007669"/>
    <property type="project" value="InterPro"/>
</dbReference>
<dbReference type="GO" id="GO:0050265">
    <property type="term" value="F:RNA uridylyltransferase activity"/>
    <property type="evidence" value="ECO:0007669"/>
    <property type="project" value="TreeGrafter"/>
</dbReference>
<dbReference type="GO" id="GO:1990817">
    <property type="term" value="F:poly(A) RNA polymerase activity"/>
    <property type="evidence" value="ECO:0007669"/>
    <property type="project" value="UniProtKB-ARBA"/>
</dbReference>
<feature type="region of interest" description="Disordered" evidence="7">
    <location>
        <begin position="416"/>
        <end position="438"/>
    </location>
</feature>
<keyword evidence="3" id="KW-0808">Transferase</keyword>
<evidence type="ECO:0000313" key="10">
    <source>
        <dbReference type="Proteomes" id="UP001497382"/>
    </source>
</evidence>
<feature type="compositionally biased region" description="Basic residues" evidence="7">
    <location>
        <begin position="1191"/>
        <end position="1202"/>
    </location>
</feature>
<dbReference type="Proteomes" id="UP001497382">
    <property type="component" value="Unassembled WGS sequence"/>
</dbReference>
<feature type="domain" description="CCHC-type" evidence="8">
    <location>
        <begin position="1160"/>
        <end position="1175"/>
    </location>
</feature>
<gene>
    <name evidence="9" type="ORF">LARSCL_LOCUS9345</name>
</gene>
<dbReference type="PANTHER" id="PTHR12271:SF66">
    <property type="entry name" value="TERMINAL URIDYLYLTRANSFERASE TAILOR"/>
    <property type="match status" value="1"/>
</dbReference>
<keyword evidence="6" id="KW-0862">Zinc</keyword>
<dbReference type="AlphaFoldDB" id="A0AAV2A0Y2"/>
<dbReference type="CDD" id="cd05402">
    <property type="entry name" value="NT_PAP_TUTase"/>
    <property type="match status" value="1"/>
</dbReference>
<dbReference type="PANTHER" id="PTHR12271">
    <property type="entry name" value="POLY A POLYMERASE CID PAP -RELATED"/>
    <property type="match status" value="1"/>
</dbReference>
<dbReference type="InterPro" id="IPR036875">
    <property type="entry name" value="Znf_CCHC_sf"/>
</dbReference>
<dbReference type="PROSITE" id="PS50158">
    <property type="entry name" value="ZF_CCHC"/>
    <property type="match status" value="1"/>
</dbReference>
<dbReference type="InterPro" id="IPR001878">
    <property type="entry name" value="Znf_CCHC"/>
</dbReference>
<comment type="caution">
    <text evidence="9">The sequence shown here is derived from an EMBL/GenBank/DDBJ whole genome shotgun (WGS) entry which is preliminary data.</text>
</comment>
<name>A0AAV2A0Y2_9ARAC</name>
<dbReference type="EMBL" id="CAXIEN010000104">
    <property type="protein sequence ID" value="CAL1277674.1"/>
    <property type="molecule type" value="Genomic_DNA"/>
</dbReference>
<organism evidence="9 10">
    <name type="scientific">Larinioides sclopetarius</name>
    <dbReference type="NCBI Taxonomy" id="280406"/>
    <lineage>
        <taxon>Eukaryota</taxon>
        <taxon>Metazoa</taxon>
        <taxon>Ecdysozoa</taxon>
        <taxon>Arthropoda</taxon>
        <taxon>Chelicerata</taxon>
        <taxon>Arachnida</taxon>
        <taxon>Araneae</taxon>
        <taxon>Araneomorphae</taxon>
        <taxon>Entelegynae</taxon>
        <taxon>Araneoidea</taxon>
        <taxon>Araneidae</taxon>
        <taxon>Larinioides</taxon>
    </lineage>
</organism>
<dbReference type="InterPro" id="IPR043519">
    <property type="entry name" value="NT_sf"/>
</dbReference>
<comment type="cofactor">
    <cofactor evidence="1">
        <name>Mn(2+)</name>
        <dbReference type="ChEBI" id="CHEBI:29035"/>
    </cofactor>
</comment>
<feature type="region of interest" description="Disordered" evidence="7">
    <location>
        <begin position="1"/>
        <end position="30"/>
    </location>
</feature>
<protein>
    <recommendedName>
        <fullName evidence="8">CCHC-type domain-containing protein</fullName>
    </recommendedName>
</protein>
<proteinExistence type="predicted"/>